<evidence type="ECO:0000313" key="8">
    <source>
        <dbReference type="Proteomes" id="UP001381693"/>
    </source>
</evidence>
<evidence type="ECO:0000259" key="6">
    <source>
        <dbReference type="Pfam" id="PF23775"/>
    </source>
</evidence>
<feature type="compositionally biased region" description="Polar residues" evidence="4">
    <location>
        <begin position="209"/>
        <end position="233"/>
    </location>
</feature>
<keyword evidence="2" id="KW-0677">Repeat</keyword>
<dbReference type="InterPro" id="IPR052640">
    <property type="entry name" value="Gemin-5"/>
</dbReference>
<dbReference type="Proteomes" id="UP001381693">
    <property type="component" value="Unassembled WGS sequence"/>
</dbReference>
<dbReference type="Gene3D" id="2.130.10.10">
    <property type="entry name" value="YVTN repeat-like/Quinoprotein amine dehydrogenase"/>
    <property type="match status" value="2"/>
</dbReference>
<dbReference type="PANTHER" id="PTHR46362">
    <property type="entry name" value="GEM-ASSOCIATED PROTEIN 5"/>
    <property type="match status" value="1"/>
</dbReference>
<dbReference type="InterPro" id="IPR056421">
    <property type="entry name" value="TPR_GEMI5"/>
</dbReference>
<evidence type="ECO:0000259" key="5">
    <source>
        <dbReference type="Pfam" id="PF23774"/>
    </source>
</evidence>
<evidence type="ECO:0008006" key="9">
    <source>
        <dbReference type="Google" id="ProtNLM"/>
    </source>
</evidence>
<dbReference type="Pfam" id="PF23775">
    <property type="entry name" value="Beta-prop_RIG_2nd"/>
    <property type="match status" value="1"/>
</dbReference>
<dbReference type="GO" id="GO:0000387">
    <property type="term" value="P:spliceosomal snRNP assembly"/>
    <property type="evidence" value="ECO:0007669"/>
    <property type="project" value="TreeGrafter"/>
</dbReference>
<evidence type="ECO:0000256" key="4">
    <source>
        <dbReference type="SAM" id="MobiDB-lite"/>
    </source>
</evidence>
<keyword evidence="1 3" id="KW-0853">WD repeat</keyword>
<evidence type="ECO:0000256" key="1">
    <source>
        <dbReference type="ARBA" id="ARBA00022574"/>
    </source>
</evidence>
<dbReference type="InterPro" id="IPR015943">
    <property type="entry name" value="WD40/YVTN_repeat-like_dom_sf"/>
</dbReference>
<evidence type="ECO:0000256" key="3">
    <source>
        <dbReference type="PROSITE-ProRule" id="PRU00221"/>
    </source>
</evidence>
<dbReference type="PROSITE" id="PS00678">
    <property type="entry name" value="WD_REPEATS_1"/>
    <property type="match status" value="1"/>
</dbReference>
<dbReference type="SUPFAM" id="SSF101908">
    <property type="entry name" value="Putative isomerase YbhE"/>
    <property type="match status" value="1"/>
</dbReference>
<proteinExistence type="predicted"/>
<dbReference type="SUPFAM" id="SSF50978">
    <property type="entry name" value="WD40 repeat-like"/>
    <property type="match status" value="1"/>
</dbReference>
<dbReference type="Pfam" id="PF23774">
    <property type="entry name" value="TPR_GEMI5"/>
    <property type="match status" value="1"/>
</dbReference>
<feature type="region of interest" description="Disordered" evidence="4">
    <location>
        <begin position="209"/>
        <end position="240"/>
    </location>
</feature>
<protein>
    <recommendedName>
        <fullName evidence="9">Gem-associated protein 5</fullName>
    </recommendedName>
</protein>
<feature type="domain" description="Gem-associated protein 5 TPR" evidence="5">
    <location>
        <begin position="877"/>
        <end position="1083"/>
    </location>
</feature>
<dbReference type="GO" id="GO:0005634">
    <property type="term" value="C:nucleus"/>
    <property type="evidence" value="ECO:0007669"/>
    <property type="project" value="TreeGrafter"/>
</dbReference>
<dbReference type="InterPro" id="IPR001680">
    <property type="entry name" value="WD40_rpt"/>
</dbReference>
<evidence type="ECO:0000256" key="2">
    <source>
        <dbReference type="ARBA" id="ARBA00022737"/>
    </source>
</evidence>
<name>A0AAN9ADN1_HALRR</name>
<dbReference type="PANTHER" id="PTHR46362:SF1">
    <property type="entry name" value="GEM-ASSOCIATED PROTEIN 5"/>
    <property type="match status" value="1"/>
</dbReference>
<feature type="domain" description="Gem-associated protein 5 second beta-propeller" evidence="6">
    <location>
        <begin position="386"/>
        <end position="688"/>
    </location>
</feature>
<dbReference type="PROSITE" id="PS50294">
    <property type="entry name" value="WD_REPEATS_REGION"/>
    <property type="match status" value="1"/>
</dbReference>
<feature type="repeat" description="WD" evidence="3">
    <location>
        <begin position="626"/>
        <end position="668"/>
    </location>
</feature>
<evidence type="ECO:0000313" key="7">
    <source>
        <dbReference type="EMBL" id="KAK7082375.1"/>
    </source>
</evidence>
<dbReference type="EMBL" id="JAXCGZ010004052">
    <property type="protein sequence ID" value="KAK7082375.1"/>
    <property type="molecule type" value="Genomic_DNA"/>
</dbReference>
<comment type="caution">
    <text evidence="7">The sequence shown here is derived from an EMBL/GenBank/DDBJ whole genome shotgun (WGS) entry which is preliminary data.</text>
</comment>
<reference evidence="7 8" key="1">
    <citation type="submission" date="2023-11" db="EMBL/GenBank/DDBJ databases">
        <title>Halocaridina rubra genome assembly.</title>
        <authorList>
            <person name="Smith C."/>
        </authorList>
    </citation>
    <scope>NUCLEOTIDE SEQUENCE [LARGE SCALE GENOMIC DNA]</scope>
    <source>
        <strain evidence="7">EP-1</strain>
        <tissue evidence="7">Whole</tissue>
    </source>
</reference>
<gene>
    <name evidence="7" type="ORF">SK128_007077</name>
</gene>
<dbReference type="SMART" id="SM00320">
    <property type="entry name" value="WD40"/>
    <property type="match status" value="9"/>
</dbReference>
<dbReference type="InterPro" id="IPR036322">
    <property type="entry name" value="WD40_repeat_dom_sf"/>
</dbReference>
<keyword evidence="8" id="KW-1185">Reference proteome</keyword>
<dbReference type="GO" id="GO:0003730">
    <property type="term" value="F:mRNA 3'-UTR binding"/>
    <property type="evidence" value="ECO:0007669"/>
    <property type="project" value="TreeGrafter"/>
</dbReference>
<feature type="region of interest" description="Disordered" evidence="4">
    <location>
        <begin position="728"/>
        <end position="765"/>
    </location>
</feature>
<feature type="compositionally biased region" description="Polar residues" evidence="4">
    <location>
        <begin position="754"/>
        <end position="765"/>
    </location>
</feature>
<dbReference type="InterPro" id="IPR019775">
    <property type="entry name" value="WD40_repeat_CS"/>
</dbReference>
<dbReference type="InterPro" id="IPR056424">
    <property type="entry name" value="Beta-prop_GEMI5_2nd"/>
</dbReference>
<dbReference type="GO" id="GO:0032797">
    <property type="term" value="C:SMN complex"/>
    <property type="evidence" value="ECO:0007669"/>
    <property type="project" value="TreeGrafter"/>
</dbReference>
<accession>A0AAN9ADN1</accession>
<dbReference type="PROSITE" id="PS50082">
    <property type="entry name" value="WD_REPEATS_2"/>
    <property type="match status" value="1"/>
</dbReference>
<organism evidence="7 8">
    <name type="scientific">Halocaridina rubra</name>
    <name type="common">Hawaiian red shrimp</name>
    <dbReference type="NCBI Taxonomy" id="373956"/>
    <lineage>
        <taxon>Eukaryota</taxon>
        <taxon>Metazoa</taxon>
        <taxon>Ecdysozoa</taxon>
        <taxon>Arthropoda</taxon>
        <taxon>Crustacea</taxon>
        <taxon>Multicrustacea</taxon>
        <taxon>Malacostraca</taxon>
        <taxon>Eumalacostraca</taxon>
        <taxon>Eucarida</taxon>
        <taxon>Decapoda</taxon>
        <taxon>Pleocyemata</taxon>
        <taxon>Caridea</taxon>
        <taxon>Atyoidea</taxon>
        <taxon>Atyidae</taxon>
        <taxon>Halocaridina</taxon>
    </lineage>
</organism>
<sequence>MEGGILIPPSPNWFYSQATDSRTEDRICVTACFKVITVYQVQENVGLPKVLKVIPCSTEKVQIIRLCPIASNPDYGHAIVCGSDSSSVRLYNIHTGRVTYHHKEHQGKAVNGLAWGLYGEEEAVISVGGNQMVVWQPKGGLMRTHTIHQVSEISLVEVNPGERTQAIMAAGNTILLTEIKGGSILRQLQGHNQDIYCLKWFCGTGSPMSNSTIEGNTNNGSENKGKRSTGSESDNWRVKKSQPTFNGPFVVSSDYSRQIYLWDLTAKRYITNATVPLSFVAPNKKFQGKEKIQGKNHVALAWYNNELISSSPKGEILQRELWPGGAKYKMLHNFHMRVVYNIEVIGDVMVTFGQDRMIHGYHLKNSEHLFQFPTVGASPVSLAFCPHDLNRLAIGTQDNTIRLLNFESPVPWQSSSVWQNIKGKILSISWHPEREGRLLFGTGSGQVGFADIASGRVSIYAYYHQKPVYKVDWAPAVFPEKSGVGNAWCAYSFGDREIAMRPSEDAMADPVMLQTLISESFSKTGGHKCITEITEFSFSPDYKFIALGGNDGEIHIYRMTDLQLLLIISALRKAIQHILWKPQTDSSVSYIFAVGSNENIIYLFNVSSQLKDPVATQVITQATQELCSHESRVVWLSWSPHKAEVLASASYDHTVQLWDTKTGSPIVNYGGHSHRVFRVEFSPSDPDLMYSFADETTIHCWKPSQQTCKIAAESLAAVKEYMKKLREQTKLDESSLNPETSESLTEKKEKTGSNTQEKTSSGVSTALSNKKSAFKSFFPKLHSVCARKKSFFYLLILNMIDNENDEGKEEKEKRKGTVPEIKDLEDDLLDALEECSDKISPDEPRSLASISETCEKFAFLLEKDSDLPEAEDVGYALQLYGSPLQMSDSLSREIVEHKSRENNIQADLMHSWQGSLDEHIRTAARLRKLNPFLVSSAPQVSIKLWQFASEAYAEQLVNEGDIVTAATYLVNINKIEDAVELLMKHRLFREALAIVKCRLGYNEDFVKKVVSSWTDSLVYEGNFDIAAALQISIGQIEDAARTVSRRNHPGALFIASQLYRRAGKDDMAKSIGLLALKEICLRHEHEVIENYMSYLPDLQWFSAISSCHCVLLRLLQQVSARGNFSARSYFLQRCAVMKEKDSFQEECDRESYEDNGTGLESVLDCIIEEWNRQGFTCDQYPKLYGTISSSLSTQQTPSSVKQLWFQGAIAISALLMSPSDELWELHLSAALSHVLTWGKPDQIYHLSHALLPKGAADLSTVIPRNSSLNLENSKGLHLLLLLYYTSETFFLHSLLHKEGIWSSIEHHFHGNEGAKICDDTEQLSVPNLESESLTVLENASGIDNKLQKLMAPEKCEENKNTKRVVEDLSLGDQSVRVLPRTKNELMMSLHCKVDFFLSRRERHDLQDQIFQTLSDPKKLLLEISLKLRENEFCSDEDLKRLVSKLTPLE</sequence>